<dbReference type="OrthoDB" id="9838443at2759"/>
<dbReference type="PANTHER" id="PTHR33064">
    <property type="entry name" value="POL PROTEIN"/>
    <property type="match status" value="1"/>
</dbReference>
<dbReference type="InterPro" id="IPR043502">
    <property type="entry name" value="DNA/RNA_pol_sf"/>
</dbReference>
<accession>A0A3M0J8C4</accession>
<keyword evidence="3" id="KW-0812">Transmembrane</keyword>
<dbReference type="Gene3D" id="3.10.10.10">
    <property type="entry name" value="HIV Type 1 Reverse Transcriptase, subunit A, domain 1"/>
    <property type="match status" value="1"/>
</dbReference>
<dbReference type="SUPFAM" id="SSF58069">
    <property type="entry name" value="Virus ectodomain"/>
    <property type="match status" value="1"/>
</dbReference>
<dbReference type="Proteomes" id="UP000269221">
    <property type="component" value="Unassembled WGS sequence"/>
</dbReference>
<keyword evidence="3" id="KW-1133">Transmembrane helix</keyword>
<dbReference type="EC" id="3.1.26.4" evidence="2"/>
<sequence>MATTLEADPLALPKGVFLICGDRAWAGIPPHLIGGPCTFGLLCLFTPNKTTIMDWRNKNSSTQLVIQKRDLASPNPNCDSEIIHWSKPKGVAITVFLPWVSLAKALGELVHLECWVTKQANLTSNALANLLSDEEITRQAALQNRAAINYLLLLHGHRCEEFEGLCCFSLSSQAENVHKAIQQMRELVDKIKRETNDWLSGLFKDWGLLVWAGSILKTILLALFVLIIDLISFGIIKRMVIKLISSTTHSPSVNRVIIPTAPELEEGLQLEEGIEGKKTWKWRRIVPQHFDGFWSVCGISVGITKLMIQVLITMVSSNIKNYITTFLKKPVISPAVLKKLGKSLDDFAFSINIHEFYFGFPPIPLDCGGRVGLENPSAVGLLRVEEQQVPIATSIVHRRQYRTTRDAVIPIHKMIRELESQGVVSKTHSPFNSPIWPVRKSDGEWRLTVDYRALNEVTPPLSAAVPDMLELQYELESKAAKWYATIDIANAFFSIPLAAECRPQFAFTWRGVQYTWNRLPQGVETQPHHLPWTDSGCTGKG</sequence>
<evidence type="ECO:0000259" key="4">
    <source>
        <dbReference type="Pfam" id="PF00078"/>
    </source>
</evidence>
<dbReference type="SUPFAM" id="SSF56672">
    <property type="entry name" value="DNA/RNA polymerases"/>
    <property type="match status" value="1"/>
</dbReference>
<dbReference type="Pfam" id="PF00429">
    <property type="entry name" value="TLV_coat"/>
    <property type="match status" value="1"/>
</dbReference>
<evidence type="ECO:0000313" key="5">
    <source>
        <dbReference type="EMBL" id="RMB97122.1"/>
    </source>
</evidence>
<dbReference type="EMBL" id="QRBI01000169">
    <property type="protein sequence ID" value="RMB97122.1"/>
    <property type="molecule type" value="Genomic_DNA"/>
</dbReference>
<dbReference type="GO" id="GO:0004523">
    <property type="term" value="F:RNA-DNA hybrid ribonuclease activity"/>
    <property type="evidence" value="ECO:0007669"/>
    <property type="project" value="UniProtKB-EC"/>
</dbReference>
<feature type="domain" description="Reverse transcriptase" evidence="4">
    <location>
        <begin position="438"/>
        <end position="526"/>
    </location>
</feature>
<dbReference type="InterPro" id="IPR005166">
    <property type="entry name" value="RSV_p95_env"/>
</dbReference>
<dbReference type="InterPro" id="IPR018154">
    <property type="entry name" value="TLV/ENV_coat_polyprotein"/>
</dbReference>
<dbReference type="Gene3D" id="1.10.287.210">
    <property type="match status" value="1"/>
</dbReference>
<dbReference type="InterPro" id="IPR043128">
    <property type="entry name" value="Rev_trsase/Diguanyl_cyclase"/>
</dbReference>
<protein>
    <recommendedName>
        <fullName evidence="2">ribonuclease H</fullName>
        <ecNumber evidence="2">3.1.26.4</ecNumber>
    </recommendedName>
</protein>
<proteinExistence type="inferred from homology"/>
<keyword evidence="6" id="KW-1185">Reference proteome</keyword>
<evidence type="ECO:0000313" key="6">
    <source>
        <dbReference type="Proteomes" id="UP000269221"/>
    </source>
</evidence>
<dbReference type="AlphaFoldDB" id="A0A3M0J8C4"/>
<dbReference type="PANTHER" id="PTHR33064:SF29">
    <property type="entry name" value="PEPTIDASE A2 DOMAIN-CONTAINING PROTEIN-RELATED"/>
    <property type="match status" value="1"/>
</dbReference>
<organism evidence="5 6">
    <name type="scientific">Hirundo rustica rustica</name>
    <dbReference type="NCBI Taxonomy" id="333673"/>
    <lineage>
        <taxon>Eukaryota</taxon>
        <taxon>Metazoa</taxon>
        <taxon>Chordata</taxon>
        <taxon>Craniata</taxon>
        <taxon>Vertebrata</taxon>
        <taxon>Euteleostomi</taxon>
        <taxon>Archelosauria</taxon>
        <taxon>Archosauria</taxon>
        <taxon>Dinosauria</taxon>
        <taxon>Saurischia</taxon>
        <taxon>Theropoda</taxon>
        <taxon>Coelurosauria</taxon>
        <taxon>Aves</taxon>
        <taxon>Neognathae</taxon>
        <taxon>Neoaves</taxon>
        <taxon>Telluraves</taxon>
        <taxon>Australaves</taxon>
        <taxon>Passeriformes</taxon>
        <taxon>Sylvioidea</taxon>
        <taxon>Hirundinidae</taxon>
        <taxon>Hirundo</taxon>
    </lineage>
</organism>
<keyword evidence="3" id="KW-0472">Membrane</keyword>
<comment type="similarity">
    <text evidence="1">Belongs to the beta type-B retroviral polymerase family. HERV class-II K(HML-2) pol subfamily.</text>
</comment>
<comment type="caution">
    <text evidence="5">The sequence shown here is derived from an EMBL/GenBank/DDBJ whole genome shotgun (WGS) entry which is preliminary data.</text>
</comment>
<dbReference type="Pfam" id="PF03708">
    <property type="entry name" value="Avian_gp85"/>
    <property type="match status" value="1"/>
</dbReference>
<reference evidence="5 6" key="1">
    <citation type="submission" date="2018-07" db="EMBL/GenBank/DDBJ databases">
        <title>A high quality draft genome assembly of the barn swallow (H. rustica rustica).</title>
        <authorList>
            <person name="Formenti G."/>
            <person name="Chiara M."/>
            <person name="Poveda L."/>
            <person name="Francoijs K.-J."/>
            <person name="Bonisoli-Alquati A."/>
            <person name="Canova L."/>
            <person name="Gianfranceschi L."/>
            <person name="Horner D.S."/>
            <person name="Saino N."/>
        </authorList>
    </citation>
    <scope>NUCLEOTIDE SEQUENCE [LARGE SCALE GENOMIC DNA]</scope>
    <source>
        <strain evidence="5">Chelidonia</strain>
        <tissue evidence="5">Blood</tissue>
    </source>
</reference>
<evidence type="ECO:0000256" key="3">
    <source>
        <dbReference type="SAM" id="Phobius"/>
    </source>
</evidence>
<dbReference type="Gene3D" id="3.30.70.270">
    <property type="match status" value="1"/>
</dbReference>
<name>A0A3M0J8C4_HIRRU</name>
<dbReference type="Pfam" id="PF00078">
    <property type="entry name" value="RVT_1"/>
    <property type="match status" value="1"/>
</dbReference>
<evidence type="ECO:0000256" key="1">
    <source>
        <dbReference type="ARBA" id="ARBA00010879"/>
    </source>
</evidence>
<dbReference type="InterPro" id="IPR000477">
    <property type="entry name" value="RT_dom"/>
</dbReference>
<gene>
    <name evidence="5" type="ORF">DUI87_26406</name>
</gene>
<feature type="transmembrane region" description="Helical" evidence="3">
    <location>
        <begin position="208"/>
        <end position="236"/>
    </location>
</feature>
<evidence type="ECO:0000256" key="2">
    <source>
        <dbReference type="ARBA" id="ARBA00012180"/>
    </source>
</evidence>
<dbReference type="InterPro" id="IPR051320">
    <property type="entry name" value="Viral_Replic_Matur_Polypro"/>
</dbReference>